<feature type="chain" id="PRO_5038515247" evidence="2">
    <location>
        <begin position="29"/>
        <end position="235"/>
    </location>
</feature>
<keyword evidence="2" id="KW-0732">Signal</keyword>
<evidence type="ECO:0000256" key="2">
    <source>
        <dbReference type="SAM" id="SignalP"/>
    </source>
</evidence>
<keyword evidence="1" id="KW-0472">Membrane</keyword>
<reference evidence="3" key="1">
    <citation type="journal article" date="2021" name="PeerJ">
        <title>Extensive microbial diversity within the chicken gut microbiome revealed by metagenomics and culture.</title>
        <authorList>
            <person name="Gilroy R."/>
            <person name="Ravi A."/>
            <person name="Getino M."/>
            <person name="Pursley I."/>
            <person name="Horton D.L."/>
            <person name="Alikhan N.F."/>
            <person name="Baker D."/>
            <person name="Gharbi K."/>
            <person name="Hall N."/>
            <person name="Watson M."/>
            <person name="Adriaenssens E.M."/>
            <person name="Foster-Nyarko E."/>
            <person name="Jarju S."/>
            <person name="Secka A."/>
            <person name="Antonio M."/>
            <person name="Oren A."/>
            <person name="Chaudhuri R.R."/>
            <person name="La Ragione R."/>
            <person name="Hildebrand F."/>
            <person name="Pallen M.J."/>
        </authorList>
    </citation>
    <scope>NUCLEOTIDE SEQUENCE</scope>
    <source>
        <strain evidence="3">1345</strain>
    </source>
</reference>
<dbReference type="Proteomes" id="UP000886750">
    <property type="component" value="Unassembled WGS sequence"/>
</dbReference>
<protein>
    <submittedName>
        <fullName evidence="3">Uncharacterized protein</fullName>
    </submittedName>
</protein>
<keyword evidence="1" id="KW-1133">Transmembrane helix</keyword>
<gene>
    <name evidence="3" type="ORF">H9729_06785</name>
</gene>
<evidence type="ECO:0000313" key="3">
    <source>
        <dbReference type="EMBL" id="HIY97378.1"/>
    </source>
</evidence>
<reference evidence="3" key="2">
    <citation type="submission" date="2021-04" db="EMBL/GenBank/DDBJ databases">
        <authorList>
            <person name="Gilroy R."/>
        </authorList>
    </citation>
    <scope>NUCLEOTIDE SEQUENCE</scope>
    <source>
        <strain evidence="3">1345</strain>
    </source>
</reference>
<proteinExistence type="predicted"/>
<evidence type="ECO:0000256" key="1">
    <source>
        <dbReference type="SAM" id="Phobius"/>
    </source>
</evidence>
<feature type="signal peptide" evidence="2">
    <location>
        <begin position="1"/>
        <end position="28"/>
    </location>
</feature>
<organism evidence="3 4">
    <name type="scientific">Candidatus Borkfalkia excrementigallinarum</name>
    <dbReference type="NCBI Taxonomy" id="2838506"/>
    <lineage>
        <taxon>Bacteria</taxon>
        <taxon>Bacillati</taxon>
        <taxon>Bacillota</taxon>
        <taxon>Clostridia</taxon>
        <taxon>Christensenellales</taxon>
        <taxon>Christensenellaceae</taxon>
        <taxon>Candidatus Borkfalkia</taxon>
    </lineage>
</organism>
<name>A0A9D1ZXP6_9FIRM</name>
<accession>A0A9D1ZXP6</accession>
<sequence length="235" mass="25477">MSKRAGMFLAALALALIFVFPVCLSASAAASDWSGDFQVAESGDGLTVTGTATYGRKIEYKDVTYLDNFEIVLDLSSPDPEFYGLILAPVSGAYITSVGAMSFLIRPNGDQYLVHVNTYNTVITNVLTVPAADDGIYTLKLNMDREANTIEVDVNGVKDVINSDLFNYKVMGRGVHVILGVNGGSGDAQQMDFSFGIKSIDVGAKPEGADDIYYGCYITEEDERIQRLYNTKNVE</sequence>
<dbReference type="EMBL" id="DXCQ01000062">
    <property type="protein sequence ID" value="HIY97378.1"/>
    <property type="molecule type" value="Genomic_DNA"/>
</dbReference>
<feature type="transmembrane region" description="Helical" evidence="1">
    <location>
        <begin position="82"/>
        <end position="105"/>
    </location>
</feature>
<evidence type="ECO:0000313" key="4">
    <source>
        <dbReference type="Proteomes" id="UP000886750"/>
    </source>
</evidence>
<comment type="caution">
    <text evidence="3">The sequence shown here is derived from an EMBL/GenBank/DDBJ whole genome shotgun (WGS) entry which is preliminary data.</text>
</comment>
<keyword evidence="1" id="KW-0812">Transmembrane</keyword>
<dbReference type="AlphaFoldDB" id="A0A9D1ZXP6"/>